<reference evidence="1" key="1">
    <citation type="submission" date="2021-01" db="EMBL/GenBank/DDBJ databases">
        <title>Chromosome-level genome assembly of a human fungal pathogen reveals clustering of transcriptionally co-regulated genes.</title>
        <authorList>
            <person name="Voorhies M."/>
            <person name="Cohen S."/>
            <person name="Shea T.P."/>
            <person name="Petrus S."/>
            <person name="Munoz J.F."/>
            <person name="Poplawski S."/>
            <person name="Goldman W.E."/>
            <person name="Michael T."/>
            <person name="Cuomo C.A."/>
            <person name="Sil A."/>
            <person name="Beyhan S."/>
        </authorList>
    </citation>
    <scope>NUCLEOTIDE SEQUENCE</scope>
    <source>
        <strain evidence="1">H88</strain>
    </source>
</reference>
<evidence type="ECO:0000313" key="2">
    <source>
        <dbReference type="Proteomes" id="UP000663419"/>
    </source>
</evidence>
<dbReference type="GO" id="GO:0016853">
    <property type="term" value="F:isomerase activity"/>
    <property type="evidence" value="ECO:0007669"/>
    <property type="project" value="UniProtKB-KW"/>
</dbReference>
<keyword evidence="1" id="KW-0413">Isomerase</keyword>
<proteinExistence type="predicted"/>
<dbReference type="EMBL" id="CP069103">
    <property type="protein sequence ID" value="QSS52462.1"/>
    <property type="molecule type" value="Genomic_DNA"/>
</dbReference>
<dbReference type="AlphaFoldDB" id="A0A8A1LKF7"/>
<evidence type="ECO:0000313" key="1">
    <source>
        <dbReference type="EMBL" id="QSS52462.1"/>
    </source>
</evidence>
<organism evidence="1 2">
    <name type="scientific">Ajellomyces capsulatus (strain H88)</name>
    <name type="common">Darling's disease fungus</name>
    <name type="synonym">Histoplasma capsulatum</name>
    <dbReference type="NCBI Taxonomy" id="544711"/>
    <lineage>
        <taxon>Eukaryota</taxon>
        <taxon>Fungi</taxon>
        <taxon>Dikarya</taxon>
        <taxon>Ascomycota</taxon>
        <taxon>Pezizomycotina</taxon>
        <taxon>Eurotiomycetes</taxon>
        <taxon>Eurotiomycetidae</taxon>
        <taxon>Onygenales</taxon>
        <taxon>Ajellomycetaceae</taxon>
        <taxon>Histoplasma</taxon>
    </lineage>
</organism>
<accession>A0A8A1LKF7</accession>
<protein>
    <submittedName>
        <fullName evidence="1">2-hydroxychromene-2-carboxylate isomerase</fullName>
    </submittedName>
</protein>
<sequence>MNVQRALCTIPAKSLPVCFDALYQEFWVAGNPKISDPDTFRPILESAVGKEMAANAVAQVCKSKQAPNNNREDCIVMMDPFSIFRYFPKYIRSLIKGELQNQNTTVVHHPSNQRPSNRQWR</sequence>
<name>A0A8A1LKF7_AJEC8</name>
<dbReference type="Proteomes" id="UP000663419">
    <property type="component" value="Chromosome 2"/>
</dbReference>
<dbReference type="VEuPathDB" id="FungiDB:I7I53_08097"/>
<gene>
    <name evidence="1" type="ORF">I7I53_08097</name>
</gene>